<evidence type="ECO:0000256" key="1">
    <source>
        <dbReference type="ARBA" id="ARBA00012265"/>
    </source>
</evidence>
<dbReference type="Gene3D" id="3.40.50.150">
    <property type="entry name" value="Vaccinia Virus protein VP39"/>
    <property type="match status" value="1"/>
</dbReference>
<dbReference type="GO" id="GO:0031591">
    <property type="term" value="P:wybutosine biosynthetic process"/>
    <property type="evidence" value="ECO:0007669"/>
    <property type="project" value="TreeGrafter"/>
</dbReference>
<evidence type="ECO:0000313" key="4">
    <source>
        <dbReference type="EMBL" id="OCK77402.1"/>
    </source>
</evidence>
<dbReference type="OrthoDB" id="2387925at2759"/>
<dbReference type="Proteomes" id="UP000250266">
    <property type="component" value="Unassembled WGS sequence"/>
</dbReference>
<comment type="catalytic activity">
    <reaction evidence="2">
        <text>4-demethylwyosine(37) in tRNA(Phe) + S-adenosyl-L-methionine = 4-demethyl-7-[(3S)-3-amino-3-carboxypropyl]wyosine(37) in tRNA(Phe) + S-methyl-5'-thioadenosine + H(+)</text>
        <dbReference type="Rhea" id="RHEA:36355"/>
        <dbReference type="Rhea" id="RHEA-COMP:10164"/>
        <dbReference type="Rhea" id="RHEA-COMP:10378"/>
        <dbReference type="ChEBI" id="CHEBI:15378"/>
        <dbReference type="ChEBI" id="CHEBI:17509"/>
        <dbReference type="ChEBI" id="CHEBI:59789"/>
        <dbReference type="ChEBI" id="CHEBI:64315"/>
        <dbReference type="ChEBI" id="CHEBI:73550"/>
        <dbReference type="EC" id="2.5.1.114"/>
    </reaction>
</comment>
<sequence>MFNRATRIHTAVDTYDCSSGDSKRFVVPTSIEAPRNAGNELVEDELPEETKRKILRDMGLQGLQDVISIITYTPSSQYSISRPAKGNPLLTAVSSWLQTVPPDLLVSLDITTTSLLSAFPATYSIYKPMLLLPAHTFRPWPWTSLISALQHTSSLQTLYSALAAATSVTHVALNAPIPLQSKSHDSLESENILRRPTSLTALHGSFGPLPCPNLQYAPQPHDFAAAFWVSTRQNNIHQIWAPLYTMFSRGNVSEKARLLDLPSVTDAVRQGEETEHGCTAVDLYAGIGYFAFSYKKAGATQVLCWELNPWSVEGLRRGASLNGWSSYIINPSGNGKAEEEAAPVGRETDFLVFQESNEFAIGRIQKLRNRVPPIRHVNCGLLPSSRGSWATAVRAADPLLGGWVHLHENIGIGDIEGKRLEIVREVQEIFEEEVRIGRGTYDAGDERMVKLEHVEKVKTYAPGVMHCVLDIYIPPKEV</sequence>
<dbReference type="EMBL" id="KV745131">
    <property type="protein sequence ID" value="OCK77402.1"/>
    <property type="molecule type" value="Genomic_DNA"/>
</dbReference>
<dbReference type="GO" id="GO:0030488">
    <property type="term" value="P:tRNA methylation"/>
    <property type="evidence" value="ECO:0007669"/>
    <property type="project" value="TreeGrafter"/>
</dbReference>
<dbReference type="GO" id="GO:0008175">
    <property type="term" value="F:tRNA methyltransferase activity"/>
    <property type="evidence" value="ECO:0007669"/>
    <property type="project" value="TreeGrafter"/>
</dbReference>
<dbReference type="InterPro" id="IPR030382">
    <property type="entry name" value="MeTrfase_TRM5/TYW2"/>
</dbReference>
<dbReference type="PANTHER" id="PTHR23245">
    <property type="entry name" value="TRNA METHYLTRANSFERASE"/>
    <property type="match status" value="1"/>
</dbReference>
<keyword evidence="5" id="KW-1185">Reference proteome</keyword>
<dbReference type="GO" id="GO:0102522">
    <property type="term" value="F:tRNA 4-demethylwyosine alpha-amino-alpha-carboxypropyltransferase activity"/>
    <property type="evidence" value="ECO:0007669"/>
    <property type="project" value="UniProtKB-EC"/>
</dbReference>
<feature type="domain" description="SAM-dependent methyltransferase TRM5/TYW2-type" evidence="3">
    <location>
        <begin position="159"/>
        <end position="475"/>
    </location>
</feature>
<accession>A0A8E2JCJ0</accession>
<evidence type="ECO:0000256" key="2">
    <source>
        <dbReference type="ARBA" id="ARBA00049400"/>
    </source>
</evidence>
<dbReference type="AlphaFoldDB" id="A0A8E2JCJ0"/>
<gene>
    <name evidence="4" type="ORF">K432DRAFT_358679</name>
</gene>
<reference evidence="4 5" key="1">
    <citation type="journal article" date="2016" name="Nat. Commun.">
        <title>Ectomycorrhizal ecology is imprinted in the genome of the dominant symbiotic fungus Cenococcum geophilum.</title>
        <authorList>
            <consortium name="DOE Joint Genome Institute"/>
            <person name="Peter M."/>
            <person name="Kohler A."/>
            <person name="Ohm R.A."/>
            <person name="Kuo A."/>
            <person name="Krutzmann J."/>
            <person name="Morin E."/>
            <person name="Arend M."/>
            <person name="Barry K.W."/>
            <person name="Binder M."/>
            <person name="Choi C."/>
            <person name="Clum A."/>
            <person name="Copeland A."/>
            <person name="Grisel N."/>
            <person name="Haridas S."/>
            <person name="Kipfer T."/>
            <person name="LaButti K."/>
            <person name="Lindquist E."/>
            <person name="Lipzen A."/>
            <person name="Maire R."/>
            <person name="Meier B."/>
            <person name="Mihaltcheva S."/>
            <person name="Molinier V."/>
            <person name="Murat C."/>
            <person name="Poggeler S."/>
            <person name="Quandt C.A."/>
            <person name="Sperisen C."/>
            <person name="Tritt A."/>
            <person name="Tisserant E."/>
            <person name="Crous P.W."/>
            <person name="Henrissat B."/>
            <person name="Nehls U."/>
            <person name="Egli S."/>
            <person name="Spatafora J.W."/>
            <person name="Grigoriev I.V."/>
            <person name="Martin F.M."/>
        </authorList>
    </citation>
    <scope>NUCLEOTIDE SEQUENCE [LARGE SCALE GENOMIC DNA]</scope>
    <source>
        <strain evidence="4 5">CBS 459.81</strain>
    </source>
</reference>
<dbReference type="InterPro" id="IPR029063">
    <property type="entry name" value="SAM-dependent_MTases_sf"/>
</dbReference>
<dbReference type="PANTHER" id="PTHR23245:SF25">
    <property type="entry name" value="TRNA WYBUTOSINE-SYNTHESIZING PROTEIN 2 HOMOLOG"/>
    <property type="match status" value="1"/>
</dbReference>
<dbReference type="SUPFAM" id="SSF53335">
    <property type="entry name" value="S-adenosyl-L-methionine-dependent methyltransferases"/>
    <property type="match status" value="1"/>
</dbReference>
<dbReference type="PROSITE" id="PS51684">
    <property type="entry name" value="SAM_MT_TRM5_TYW2"/>
    <property type="match status" value="1"/>
</dbReference>
<organism evidence="4 5">
    <name type="scientific">Lepidopterella palustris CBS 459.81</name>
    <dbReference type="NCBI Taxonomy" id="1314670"/>
    <lineage>
        <taxon>Eukaryota</taxon>
        <taxon>Fungi</taxon>
        <taxon>Dikarya</taxon>
        <taxon>Ascomycota</taxon>
        <taxon>Pezizomycotina</taxon>
        <taxon>Dothideomycetes</taxon>
        <taxon>Pleosporomycetidae</taxon>
        <taxon>Mytilinidiales</taxon>
        <taxon>Argynnaceae</taxon>
        <taxon>Lepidopterella</taxon>
    </lineage>
</organism>
<dbReference type="EC" id="2.5.1.114" evidence="1"/>
<name>A0A8E2JCJ0_9PEZI</name>
<proteinExistence type="predicted"/>
<protein>
    <recommendedName>
        <fullName evidence="1">tRNA(Phe) (4-demethylwyosine(37)-C(7)) aminocarboxypropyltransferase</fullName>
        <ecNumber evidence="1">2.5.1.114</ecNumber>
    </recommendedName>
</protein>
<evidence type="ECO:0000313" key="5">
    <source>
        <dbReference type="Proteomes" id="UP000250266"/>
    </source>
</evidence>
<dbReference type="GO" id="GO:0005737">
    <property type="term" value="C:cytoplasm"/>
    <property type="evidence" value="ECO:0007669"/>
    <property type="project" value="TreeGrafter"/>
</dbReference>
<evidence type="ECO:0000259" key="3">
    <source>
        <dbReference type="PROSITE" id="PS51684"/>
    </source>
</evidence>